<sequence length="65" mass="7519">MFLIQSLYSILASVIGQVTFSFFHVSFDVGNSPNKCFLFSTPFWHLRQVADPSIRLERRLLKVGR</sequence>
<protein>
    <submittedName>
        <fullName evidence="1">Uncharacterized protein</fullName>
    </submittedName>
</protein>
<evidence type="ECO:0000313" key="2">
    <source>
        <dbReference type="Proteomes" id="UP000701853"/>
    </source>
</evidence>
<dbReference type="EMBL" id="JAHUZN010000004">
    <property type="protein sequence ID" value="KAG8497028.1"/>
    <property type="molecule type" value="Genomic_DNA"/>
</dbReference>
<accession>A0A8J5YV97</accession>
<dbReference type="Proteomes" id="UP000701853">
    <property type="component" value="Chromosome 4"/>
</dbReference>
<evidence type="ECO:0000313" key="1">
    <source>
        <dbReference type="EMBL" id="KAG8497028.1"/>
    </source>
</evidence>
<keyword evidence="2" id="KW-1185">Reference proteome</keyword>
<reference evidence="1 2" key="1">
    <citation type="journal article" date="2021" name="bioRxiv">
        <title>The Gossypium anomalum genome as a resource for cotton improvement and evolutionary analysis of hybrid incompatibility.</title>
        <authorList>
            <person name="Grover C.E."/>
            <person name="Yuan D."/>
            <person name="Arick M.A."/>
            <person name="Miller E.R."/>
            <person name="Hu G."/>
            <person name="Peterson D.G."/>
            <person name="Wendel J.F."/>
            <person name="Udall J.A."/>
        </authorList>
    </citation>
    <scope>NUCLEOTIDE SEQUENCE [LARGE SCALE GENOMIC DNA]</scope>
    <source>
        <strain evidence="1">JFW-Udall</strain>
        <tissue evidence="1">Leaf</tissue>
    </source>
</reference>
<comment type="caution">
    <text evidence="1">The sequence shown here is derived from an EMBL/GenBank/DDBJ whole genome shotgun (WGS) entry which is preliminary data.</text>
</comment>
<gene>
    <name evidence="1" type="ORF">CXB51_008260</name>
</gene>
<name>A0A8J5YV97_9ROSI</name>
<dbReference type="AlphaFoldDB" id="A0A8J5YV97"/>
<proteinExistence type="predicted"/>
<organism evidence="1 2">
    <name type="scientific">Gossypium anomalum</name>
    <dbReference type="NCBI Taxonomy" id="47600"/>
    <lineage>
        <taxon>Eukaryota</taxon>
        <taxon>Viridiplantae</taxon>
        <taxon>Streptophyta</taxon>
        <taxon>Embryophyta</taxon>
        <taxon>Tracheophyta</taxon>
        <taxon>Spermatophyta</taxon>
        <taxon>Magnoliopsida</taxon>
        <taxon>eudicotyledons</taxon>
        <taxon>Gunneridae</taxon>
        <taxon>Pentapetalae</taxon>
        <taxon>rosids</taxon>
        <taxon>malvids</taxon>
        <taxon>Malvales</taxon>
        <taxon>Malvaceae</taxon>
        <taxon>Malvoideae</taxon>
        <taxon>Gossypium</taxon>
    </lineage>
</organism>